<organism evidence="4 5">
    <name type="scientific">Heterostelium pallidum (strain ATCC 26659 / Pp 5 / PN500)</name>
    <name type="common">Cellular slime mold</name>
    <name type="synonym">Polysphondylium pallidum</name>
    <dbReference type="NCBI Taxonomy" id="670386"/>
    <lineage>
        <taxon>Eukaryota</taxon>
        <taxon>Amoebozoa</taxon>
        <taxon>Evosea</taxon>
        <taxon>Eumycetozoa</taxon>
        <taxon>Dictyostelia</taxon>
        <taxon>Acytosteliales</taxon>
        <taxon>Acytosteliaceae</taxon>
        <taxon>Heterostelium</taxon>
    </lineage>
</organism>
<dbReference type="PANTHER" id="PTHR31378:SF17">
    <property type="match status" value="1"/>
</dbReference>
<name>D3B1I5_HETP5</name>
<dbReference type="InterPro" id="IPR057709">
    <property type="entry name" value="DUF7949"/>
</dbReference>
<dbReference type="PANTHER" id="PTHR31378">
    <property type="entry name" value="EGF-LIKE DOMAIN-CONTAINING PROTEIN-RELATED-RELATED"/>
    <property type="match status" value="1"/>
</dbReference>
<evidence type="ECO:0000313" key="4">
    <source>
        <dbReference type="EMBL" id="EFA85159.1"/>
    </source>
</evidence>
<accession>D3B1I5</accession>
<dbReference type="Pfam" id="PF23034">
    <property type="entry name" value="DUF7035"/>
    <property type="match status" value="1"/>
</dbReference>
<feature type="transmembrane region" description="Helical" evidence="1">
    <location>
        <begin position="1490"/>
        <end position="1516"/>
    </location>
</feature>
<dbReference type="InterPro" id="IPR055463">
    <property type="entry name" value="DUF7035"/>
</dbReference>
<gene>
    <name evidence="4" type="ORF">PPL_02159</name>
</gene>
<evidence type="ECO:0000259" key="2">
    <source>
        <dbReference type="PROSITE" id="PS00022"/>
    </source>
</evidence>
<reference evidence="4 5" key="1">
    <citation type="journal article" date="2011" name="Genome Res.">
        <title>Phylogeny-wide analysis of social amoeba genomes highlights ancient origins for complex intercellular communication.</title>
        <authorList>
            <person name="Heidel A.J."/>
            <person name="Lawal H.M."/>
            <person name="Felder M."/>
            <person name="Schilde C."/>
            <person name="Helps N.R."/>
            <person name="Tunggal B."/>
            <person name="Rivero F."/>
            <person name="John U."/>
            <person name="Schleicher M."/>
            <person name="Eichinger L."/>
            <person name="Platzer M."/>
            <person name="Noegel A.A."/>
            <person name="Schaap P."/>
            <person name="Gloeckner G."/>
        </authorList>
    </citation>
    <scope>NUCLEOTIDE SEQUENCE [LARGE SCALE GENOMIC DNA]</scope>
    <source>
        <strain evidence="5">ATCC 26659 / Pp 5 / PN500</strain>
    </source>
</reference>
<evidence type="ECO:0000256" key="1">
    <source>
        <dbReference type="SAM" id="Phobius"/>
    </source>
</evidence>
<dbReference type="FunCoup" id="D3B1I5">
    <property type="interactions" value="923"/>
</dbReference>
<dbReference type="RefSeq" id="XP_020437268.1">
    <property type="nucleotide sequence ID" value="XM_020573151.1"/>
</dbReference>
<protein>
    <recommendedName>
        <fullName evidence="2 3">EGF-like domain-containing protein</fullName>
    </recommendedName>
</protein>
<feature type="transmembrane region" description="Helical" evidence="1">
    <location>
        <begin position="208"/>
        <end position="225"/>
    </location>
</feature>
<proteinExistence type="predicted"/>
<comment type="caution">
    <text evidence="4">The sequence shown here is derived from an EMBL/GenBank/DDBJ whole genome shotgun (WGS) entry which is preliminary data.</text>
</comment>
<evidence type="ECO:0000259" key="3">
    <source>
        <dbReference type="PROSITE" id="PS01186"/>
    </source>
</evidence>
<dbReference type="Pfam" id="PF23033">
    <property type="entry name" value="DUF7034"/>
    <property type="match status" value="1"/>
</dbReference>
<evidence type="ECO:0000313" key="5">
    <source>
        <dbReference type="Proteomes" id="UP000001396"/>
    </source>
</evidence>
<dbReference type="Pfam" id="PF25820">
    <property type="entry name" value="DUF7949"/>
    <property type="match status" value="1"/>
</dbReference>
<keyword evidence="1" id="KW-1133">Transmembrane helix</keyword>
<dbReference type="PROSITE" id="PS01186">
    <property type="entry name" value="EGF_2"/>
    <property type="match status" value="1"/>
</dbReference>
<feature type="domain" description="EGF-like" evidence="2 3">
    <location>
        <begin position="1223"/>
        <end position="1234"/>
    </location>
</feature>
<dbReference type="PROSITE" id="PS00022">
    <property type="entry name" value="EGF_1"/>
    <property type="match status" value="1"/>
</dbReference>
<dbReference type="GeneID" id="31357684"/>
<keyword evidence="1" id="KW-0812">Transmembrane</keyword>
<dbReference type="InParanoid" id="D3B1I5"/>
<dbReference type="InterPro" id="IPR055462">
    <property type="entry name" value="DUF7034"/>
</dbReference>
<keyword evidence="1" id="KW-0472">Membrane</keyword>
<sequence length="1538" mass="171755">MRDNKIKKLNSKSCDIDSLLLLTDDDGRIDFLTSTFLGDFEESVCFEMIDLRGAIDALAFDGVSGDCCGIGVDAVGIVEKKTSTLEVVDVDWKTSIRSRSASSFEAYVFHALQPASGWSRSLGPRKPAPDPTHSNVVPRWSVRVCALPTQTHALPMFSVPISQILLSLLPFDIPIEKVHRRNYPYEFNVLLIYLNDQQHSGHIRKSHITCFIHTLIILFLIVVVFNEAVFCQTIQVLDYTDPTPSFFYNKNPGELRCDSSFSIEILNDMPSIAVTASNPSLLNIQRSVSIIFSSDRSNLYFTIDFDFAQSLTSLDFFLGNATVQQNFSITNFQCIDPKQFWSAATVLPPKLSFFSGMYLLIEFPPDFKYYRLATSGGYTCRTNTMSLDCSVFQAFNIIYVNIPISTTADIPLTPNVTVEIFFKDISLFNRTIDSFYPWNSTDPVSVDYSIIPQNNSVITATNLMDSRVIAESTTFVVNNSPAVYNFNSFLLRIKDKNNTHTTYQFNFSPTSTPYLPIANGNISKLSIDYNLNFTSFIPDAIISGQFQNITQNITLLEITFQPVGNLLLYSLGVTFIYNPYSSFDFDLIQSTYNSNFTVEMPFSYNTYGNLLRIEWQSTVYKTWIIPLEQNVSLINVSKISCTYLSAFTYLLRVEVMNNVDAVKVKPGEVPLKESISFDGQKYIYEAVMLNSQKNPNNQIIVSSKNGFVEVLEGKPYNSNFDIFTPYQNLTYFALGENTIFRFEKNNIDLTNGPVDNVLIMSFVVNDPVLQPEMKLDSLIFKGYFDFSDNLYKIPFTIATCYPPGEIPFIINFPFINIISGEDYFTTPLIVNGDLIPPMITNVTASVQNLIVGADNNLTMAWRFRIVDAKGGFYNGTIQLVSSIDPYPITIPINTTHLVSGHQYDGVYIVFVSIDVFICQPQIFKLFNATLFDSTGINLYLLEGNNVDAFLPIYGTPMENQMQINVSCQTPNTLVPISSPPTLTVNRTTIDVFSNNRTVEFKLVVNDNIGFSFRHTPVILLTSPYSQPLSIQMKGFYYSINTAKYIVIYEIPYGYGSMEGIFISVYGVVNKLLSYSSYPTSKLAAWSQPYMIQRVSSSDLTPMIDTISSLSNLGGQIMILGNNFIPSNTQLLIDWKDGNGFMPVPIASISYSTIIAQIKQTSGNFNLKIKVNAAESNVITVNPIYTGPTPTPTSTGTPAPSNTSTLCRGTPPCNNRGTCTSTGCECKAPWTGPSCSSETIVIVPPTPQPEPQIGINVTDSNTDNIVHSNIKFLQVREIDDVGATVQRFDIKEWILKDKTNSSNPIFIYSTTLINTTTNINVTIMYFKDEATIKFGSQNLTMQPSSIKFTIEISHFEFTQKVNSLQVVMEASIKGSDKYSCSSVDFGSATGSKNDIQWIKMDIDKTSLYGRFITFGIVDNRETNIKNGIVDDNDKSGSEEITDSSQFRKVLFGITIPNYNESVLLDPDFSNILNTNDDKPTNTLCSSKSSQLLSTGAIIGIVVGAAALAFIIATIIFLKKKYKYNIKILQIKLKSTNQNR</sequence>
<keyword evidence="5" id="KW-1185">Reference proteome</keyword>
<dbReference type="EMBL" id="ADBJ01000008">
    <property type="protein sequence ID" value="EFA85159.1"/>
    <property type="molecule type" value="Genomic_DNA"/>
</dbReference>
<dbReference type="InterPro" id="IPR000742">
    <property type="entry name" value="EGF"/>
</dbReference>
<dbReference type="Proteomes" id="UP000001396">
    <property type="component" value="Unassembled WGS sequence"/>
</dbReference>